<evidence type="ECO:0000256" key="4">
    <source>
        <dbReference type="ARBA" id="ARBA00022989"/>
    </source>
</evidence>
<dbReference type="GO" id="GO:0022857">
    <property type="term" value="F:transmembrane transporter activity"/>
    <property type="evidence" value="ECO:0007669"/>
    <property type="project" value="InterPro"/>
</dbReference>
<comment type="caution">
    <text evidence="7">The sequence shown here is derived from an EMBL/GenBank/DDBJ whole genome shotgun (WGS) entry which is preliminary data.</text>
</comment>
<evidence type="ECO:0000313" key="7">
    <source>
        <dbReference type="EMBL" id="KAJ7942751.1"/>
    </source>
</evidence>
<keyword evidence="4 6" id="KW-1133">Transmembrane helix</keyword>
<comment type="subcellular location">
    <subcellularLocation>
        <location evidence="1">Membrane</location>
        <topology evidence="1">Multi-pass membrane protein</topology>
    </subcellularLocation>
</comment>
<evidence type="ECO:0000256" key="1">
    <source>
        <dbReference type="ARBA" id="ARBA00004141"/>
    </source>
</evidence>
<dbReference type="AlphaFoldDB" id="A0AAD7KPB6"/>
<name>A0AAD7KPB6_QUISA</name>
<dbReference type="Pfam" id="PF00854">
    <property type="entry name" value="PTR2"/>
    <property type="match status" value="1"/>
</dbReference>
<sequence>MDSMEEQRLLLEDGPLQNEGGLYMGDGSVDIKGKPACTFFCERLAYYGIAANLVTYLTKKLREGNISAARNFTAFAGTCYLASIIGAIVADAYWGRYWTIVAFGIIHLIGMCLLTTSASVPALVPDECVGTPVYRFQKPGGSPLTRVCQVLVASLLKWKLEVPQDSSLLYETPERISSIKGSLKLEHSDELKCLDKASVISDSELESAAEVFTFVGQHEFFYEQVPGAMRSLCCALALLINAMGNYLSSLMLTIVAKLTTEGGNPGWVPDNLSEGPLDYFFWVLAGVGFLNLLVYIVCARQYK</sequence>
<accession>A0AAD7KPB6</accession>
<dbReference type="InterPro" id="IPR000109">
    <property type="entry name" value="POT_fam"/>
</dbReference>
<feature type="transmembrane region" description="Helical" evidence="6">
    <location>
        <begin position="96"/>
        <end position="114"/>
    </location>
</feature>
<keyword evidence="3 6" id="KW-0812">Transmembrane</keyword>
<dbReference type="GO" id="GO:0016020">
    <property type="term" value="C:membrane"/>
    <property type="evidence" value="ECO:0007669"/>
    <property type="project" value="UniProtKB-SubCell"/>
</dbReference>
<evidence type="ECO:0000313" key="8">
    <source>
        <dbReference type="Proteomes" id="UP001163823"/>
    </source>
</evidence>
<evidence type="ECO:0000256" key="6">
    <source>
        <dbReference type="SAM" id="Phobius"/>
    </source>
</evidence>
<proteinExistence type="inferred from homology"/>
<evidence type="ECO:0000256" key="2">
    <source>
        <dbReference type="ARBA" id="ARBA00005982"/>
    </source>
</evidence>
<comment type="similarity">
    <text evidence="2">Belongs to the major facilitator superfamily. Proton-dependent oligopeptide transporter (POT/PTR) (TC 2.A.17) family.</text>
</comment>
<dbReference type="KEGG" id="qsa:O6P43_032381"/>
<reference evidence="7" key="1">
    <citation type="journal article" date="2023" name="Science">
        <title>Elucidation of the pathway for biosynthesis of saponin adjuvants from the soapbark tree.</title>
        <authorList>
            <person name="Reed J."/>
            <person name="Orme A."/>
            <person name="El-Demerdash A."/>
            <person name="Owen C."/>
            <person name="Martin L.B.B."/>
            <person name="Misra R.C."/>
            <person name="Kikuchi S."/>
            <person name="Rejzek M."/>
            <person name="Martin A.C."/>
            <person name="Harkess A."/>
            <person name="Leebens-Mack J."/>
            <person name="Louveau T."/>
            <person name="Stephenson M.J."/>
            <person name="Osbourn A."/>
        </authorList>
    </citation>
    <scope>NUCLEOTIDE SEQUENCE</scope>
    <source>
        <strain evidence="7">S10</strain>
    </source>
</reference>
<dbReference type="EMBL" id="JARAOO010000014">
    <property type="protein sequence ID" value="KAJ7942751.1"/>
    <property type="molecule type" value="Genomic_DNA"/>
</dbReference>
<dbReference type="Proteomes" id="UP001163823">
    <property type="component" value="Chromosome 14"/>
</dbReference>
<feature type="transmembrane region" description="Helical" evidence="6">
    <location>
        <begin position="279"/>
        <end position="298"/>
    </location>
</feature>
<evidence type="ECO:0000256" key="3">
    <source>
        <dbReference type="ARBA" id="ARBA00022692"/>
    </source>
</evidence>
<dbReference type="InterPro" id="IPR036259">
    <property type="entry name" value="MFS_trans_sf"/>
</dbReference>
<gene>
    <name evidence="7" type="ORF">O6P43_032381</name>
</gene>
<keyword evidence="8" id="KW-1185">Reference proteome</keyword>
<dbReference type="PANTHER" id="PTHR11654">
    <property type="entry name" value="OLIGOPEPTIDE TRANSPORTER-RELATED"/>
    <property type="match status" value="1"/>
</dbReference>
<keyword evidence="5 6" id="KW-0472">Membrane</keyword>
<dbReference type="GO" id="GO:0006857">
    <property type="term" value="P:oligopeptide transport"/>
    <property type="evidence" value="ECO:0007669"/>
    <property type="project" value="InterPro"/>
</dbReference>
<protein>
    <submittedName>
        <fullName evidence="7">Protein NRT1/ PTR FAMILY 8.3-like</fullName>
    </submittedName>
</protein>
<dbReference type="Gene3D" id="1.20.1250.20">
    <property type="entry name" value="MFS general substrate transporter like domains"/>
    <property type="match status" value="3"/>
</dbReference>
<organism evidence="7 8">
    <name type="scientific">Quillaja saponaria</name>
    <name type="common">Soap bark tree</name>
    <dbReference type="NCBI Taxonomy" id="32244"/>
    <lineage>
        <taxon>Eukaryota</taxon>
        <taxon>Viridiplantae</taxon>
        <taxon>Streptophyta</taxon>
        <taxon>Embryophyta</taxon>
        <taxon>Tracheophyta</taxon>
        <taxon>Spermatophyta</taxon>
        <taxon>Magnoliopsida</taxon>
        <taxon>eudicotyledons</taxon>
        <taxon>Gunneridae</taxon>
        <taxon>Pentapetalae</taxon>
        <taxon>rosids</taxon>
        <taxon>fabids</taxon>
        <taxon>Fabales</taxon>
        <taxon>Quillajaceae</taxon>
        <taxon>Quillaja</taxon>
    </lineage>
</organism>
<dbReference type="PROSITE" id="PS01022">
    <property type="entry name" value="PTR2_1"/>
    <property type="match status" value="1"/>
</dbReference>
<dbReference type="InterPro" id="IPR018456">
    <property type="entry name" value="PTR2_symporter_CS"/>
</dbReference>
<feature type="transmembrane region" description="Helical" evidence="6">
    <location>
        <begin position="68"/>
        <end position="90"/>
    </location>
</feature>
<evidence type="ECO:0000256" key="5">
    <source>
        <dbReference type="ARBA" id="ARBA00023136"/>
    </source>
</evidence>
<feature type="transmembrane region" description="Helical" evidence="6">
    <location>
        <begin position="232"/>
        <end position="259"/>
    </location>
</feature>
<dbReference type="SUPFAM" id="SSF103473">
    <property type="entry name" value="MFS general substrate transporter"/>
    <property type="match status" value="1"/>
</dbReference>